<dbReference type="GO" id="GO:0006865">
    <property type="term" value="P:amino acid transport"/>
    <property type="evidence" value="ECO:0007669"/>
    <property type="project" value="UniProtKB-KW"/>
</dbReference>
<keyword evidence="6 9" id="KW-1133">Transmembrane helix</keyword>
<feature type="transmembrane region" description="Helical" evidence="9">
    <location>
        <begin position="138"/>
        <end position="155"/>
    </location>
</feature>
<keyword evidence="2" id="KW-0813">Transport</keyword>
<dbReference type="Proteomes" id="UP000617531">
    <property type="component" value="Unassembled WGS sequence"/>
</dbReference>
<sequence>MSTFLTFLVSGLAVGASFALIGSGFVVVHRVTNVVNFTQGTLTVLGGLVSYSLLSMAIPHGLGELGAVAISAVAGLLVGLVTLSRPGTPAFVALLVTLGLSFLGTAIIILVWGQNPISPPGIEGSLEIAGVGIESQRVLIVVVTLAVFGAMWLFFERTDLGRGMSAAASNPRAARLVGIEIRHMGLAAFAIAGALGGLAGVLIAPTLPLSVYSDLPLALSGFAAAVFGGLSSPGRTLIGALVLGVSGQMVAGYLNGSFQTQLALVMMLVVMIARHRSLTTEEAK</sequence>
<dbReference type="RefSeq" id="WP_191283201.1">
    <property type="nucleotide sequence ID" value="NZ_BNAI01000003.1"/>
</dbReference>
<dbReference type="PANTHER" id="PTHR11795">
    <property type="entry name" value="BRANCHED-CHAIN AMINO ACID TRANSPORT SYSTEM PERMEASE PROTEIN LIVH"/>
    <property type="match status" value="1"/>
</dbReference>
<protein>
    <submittedName>
        <fullName evidence="10">Branched-chain amino acid ABC transporter permease</fullName>
    </submittedName>
</protein>
<feature type="transmembrane region" description="Helical" evidence="9">
    <location>
        <begin position="65"/>
        <end position="83"/>
    </location>
</feature>
<proteinExistence type="inferred from homology"/>
<feature type="transmembrane region" description="Helical" evidence="9">
    <location>
        <begin position="6"/>
        <end position="28"/>
    </location>
</feature>
<dbReference type="PANTHER" id="PTHR11795:SF450">
    <property type="entry name" value="ABC TRANSPORTER PERMEASE PROTEIN"/>
    <property type="match status" value="1"/>
</dbReference>
<feature type="transmembrane region" description="Helical" evidence="9">
    <location>
        <begin position="90"/>
        <end position="112"/>
    </location>
</feature>
<feature type="transmembrane region" description="Helical" evidence="9">
    <location>
        <begin position="185"/>
        <end position="205"/>
    </location>
</feature>
<evidence type="ECO:0000256" key="4">
    <source>
        <dbReference type="ARBA" id="ARBA00022692"/>
    </source>
</evidence>
<dbReference type="CDD" id="cd06582">
    <property type="entry name" value="TM_PBP1_LivH_like"/>
    <property type="match status" value="1"/>
</dbReference>
<keyword evidence="4 9" id="KW-0812">Transmembrane</keyword>
<evidence type="ECO:0000256" key="2">
    <source>
        <dbReference type="ARBA" id="ARBA00022448"/>
    </source>
</evidence>
<comment type="caution">
    <text evidence="10">The sequence shown here is derived from an EMBL/GenBank/DDBJ whole genome shotgun (WGS) entry which is preliminary data.</text>
</comment>
<keyword evidence="7 9" id="KW-0472">Membrane</keyword>
<keyword evidence="11" id="KW-1185">Reference proteome</keyword>
<dbReference type="EMBL" id="BNAI01000003">
    <property type="protein sequence ID" value="GHF17943.1"/>
    <property type="molecule type" value="Genomic_DNA"/>
</dbReference>
<gene>
    <name evidence="10" type="ORF">GCM10011600_18560</name>
</gene>
<feature type="transmembrane region" description="Helical" evidence="9">
    <location>
        <begin position="40"/>
        <end position="59"/>
    </location>
</feature>
<organism evidence="10 11">
    <name type="scientific">Pseudolysinimonas yzui</name>
    <dbReference type="NCBI Taxonomy" id="2708254"/>
    <lineage>
        <taxon>Bacteria</taxon>
        <taxon>Bacillati</taxon>
        <taxon>Actinomycetota</taxon>
        <taxon>Actinomycetes</taxon>
        <taxon>Micrococcales</taxon>
        <taxon>Microbacteriaceae</taxon>
        <taxon>Pseudolysinimonas</taxon>
    </lineage>
</organism>
<keyword evidence="3" id="KW-1003">Cell membrane</keyword>
<evidence type="ECO:0000256" key="3">
    <source>
        <dbReference type="ARBA" id="ARBA00022475"/>
    </source>
</evidence>
<reference evidence="10" key="2">
    <citation type="submission" date="2020-09" db="EMBL/GenBank/DDBJ databases">
        <authorList>
            <person name="Sun Q."/>
            <person name="Zhou Y."/>
        </authorList>
    </citation>
    <scope>NUCLEOTIDE SEQUENCE</scope>
    <source>
        <strain evidence="10">CGMCC 1.16548</strain>
    </source>
</reference>
<evidence type="ECO:0000256" key="6">
    <source>
        <dbReference type="ARBA" id="ARBA00022989"/>
    </source>
</evidence>
<evidence type="ECO:0000313" key="11">
    <source>
        <dbReference type="Proteomes" id="UP000617531"/>
    </source>
</evidence>
<evidence type="ECO:0000256" key="9">
    <source>
        <dbReference type="SAM" id="Phobius"/>
    </source>
</evidence>
<evidence type="ECO:0000313" key="10">
    <source>
        <dbReference type="EMBL" id="GHF17943.1"/>
    </source>
</evidence>
<evidence type="ECO:0000256" key="8">
    <source>
        <dbReference type="ARBA" id="ARBA00037998"/>
    </source>
</evidence>
<feature type="transmembrane region" description="Helical" evidence="9">
    <location>
        <begin position="260"/>
        <end position="278"/>
    </location>
</feature>
<comment type="subcellular location">
    <subcellularLocation>
        <location evidence="1">Cell membrane</location>
        <topology evidence="1">Multi-pass membrane protein</topology>
    </subcellularLocation>
</comment>
<dbReference type="Pfam" id="PF02653">
    <property type="entry name" value="BPD_transp_2"/>
    <property type="match status" value="1"/>
</dbReference>
<dbReference type="GO" id="GO:0005886">
    <property type="term" value="C:plasma membrane"/>
    <property type="evidence" value="ECO:0007669"/>
    <property type="project" value="UniProtKB-SubCell"/>
</dbReference>
<comment type="similarity">
    <text evidence="8">Belongs to the binding-protein-dependent transport system permease family. LivHM subfamily.</text>
</comment>
<dbReference type="InterPro" id="IPR052157">
    <property type="entry name" value="BCAA_transport_permease"/>
</dbReference>
<dbReference type="InterPro" id="IPR001851">
    <property type="entry name" value="ABC_transp_permease"/>
</dbReference>
<name>A0A8J3GR60_9MICO</name>
<dbReference type="AlphaFoldDB" id="A0A8J3GR60"/>
<evidence type="ECO:0000256" key="7">
    <source>
        <dbReference type="ARBA" id="ARBA00023136"/>
    </source>
</evidence>
<keyword evidence="5" id="KW-0029">Amino-acid transport</keyword>
<evidence type="ECO:0000256" key="1">
    <source>
        <dbReference type="ARBA" id="ARBA00004651"/>
    </source>
</evidence>
<reference evidence="10" key="1">
    <citation type="journal article" date="2014" name="Int. J. Syst. Evol. Microbiol.">
        <title>Complete genome sequence of Corynebacterium casei LMG S-19264T (=DSM 44701T), isolated from a smear-ripened cheese.</title>
        <authorList>
            <consortium name="US DOE Joint Genome Institute (JGI-PGF)"/>
            <person name="Walter F."/>
            <person name="Albersmeier A."/>
            <person name="Kalinowski J."/>
            <person name="Ruckert C."/>
        </authorList>
    </citation>
    <scope>NUCLEOTIDE SEQUENCE</scope>
    <source>
        <strain evidence="10">CGMCC 1.16548</strain>
    </source>
</reference>
<accession>A0A8J3GR60</accession>
<dbReference type="GO" id="GO:0022857">
    <property type="term" value="F:transmembrane transporter activity"/>
    <property type="evidence" value="ECO:0007669"/>
    <property type="project" value="InterPro"/>
</dbReference>
<evidence type="ECO:0000256" key="5">
    <source>
        <dbReference type="ARBA" id="ARBA00022970"/>
    </source>
</evidence>